<keyword evidence="3" id="KW-1185">Reference proteome</keyword>
<evidence type="ECO:0000313" key="3">
    <source>
        <dbReference type="Proteomes" id="UP000219338"/>
    </source>
</evidence>
<feature type="transmembrane region" description="Helical" evidence="1">
    <location>
        <begin position="7"/>
        <end position="26"/>
    </location>
</feature>
<feature type="transmembrane region" description="Helical" evidence="1">
    <location>
        <begin position="32"/>
        <end position="58"/>
    </location>
</feature>
<dbReference type="AlphaFoldDB" id="A0A284S199"/>
<evidence type="ECO:0000256" key="1">
    <source>
        <dbReference type="SAM" id="Phobius"/>
    </source>
</evidence>
<gene>
    <name evidence="2" type="ORF">ARMOST_18255</name>
</gene>
<organism evidence="2 3">
    <name type="scientific">Armillaria ostoyae</name>
    <name type="common">Armillaria root rot fungus</name>
    <dbReference type="NCBI Taxonomy" id="47428"/>
    <lineage>
        <taxon>Eukaryota</taxon>
        <taxon>Fungi</taxon>
        <taxon>Dikarya</taxon>
        <taxon>Basidiomycota</taxon>
        <taxon>Agaricomycotina</taxon>
        <taxon>Agaricomycetes</taxon>
        <taxon>Agaricomycetidae</taxon>
        <taxon>Agaricales</taxon>
        <taxon>Marasmiineae</taxon>
        <taxon>Physalacriaceae</taxon>
        <taxon>Armillaria</taxon>
    </lineage>
</organism>
<protein>
    <submittedName>
        <fullName evidence="2">Uncharacterized protein</fullName>
    </submittedName>
</protein>
<evidence type="ECO:0000313" key="2">
    <source>
        <dbReference type="EMBL" id="SJL14785.1"/>
    </source>
</evidence>
<keyword evidence="1" id="KW-1133">Transmembrane helix</keyword>
<dbReference type="EMBL" id="FUEG01000025">
    <property type="protein sequence ID" value="SJL14785.1"/>
    <property type="molecule type" value="Genomic_DNA"/>
</dbReference>
<reference evidence="3" key="1">
    <citation type="journal article" date="2017" name="Nat. Ecol. Evol.">
        <title>Genome expansion and lineage-specific genetic innovations in the forest pathogenic fungi Armillaria.</title>
        <authorList>
            <person name="Sipos G."/>
            <person name="Prasanna A.N."/>
            <person name="Walter M.C."/>
            <person name="O'Connor E."/>
            <person name="Balint B."/>
            <person name="Krizsan K."/>
            <person name="Kiss B."/>
            <person name="Hess J."/>
            <person name="Varga T."/>
            <person name="Slot J."/>
            <person name="Riley R."/>
            <person name="Boka B."/>
            <person name="Rigling D."/>
            <person name="Barry K."/>
            <person name="Lee J."/>
            <person name="Mihaltcheva S."/>
            <person name="LaButti K."/>
            <person name="Lipzen A."/>
            <person name="Waldron R."/>
            <person name="Moloney N.M."/>
            <person name="Sperisen C."/>
            <person name="Kredics L."/>
            <person name="Vagvoelgyi C."/>
            <person name="Patrignani A."/>
            <person name="Fitzpatrick D."/>
            <person name="Nagy I."/>
            <person name="Doyle S."/>
            <person name="Anderson J.B."/>
            <person name="Grigoriev I.V."/>
            <person name="Gueldener U."/>
            <person name="Muensterkoetter M."/>
            <person name="Nagy L.G."/>
        </authorList>
    </citation>
    <scope>NUCLEOTIDE SEQUENCE [LARGE SCALE GENOMIC DNA]</scope>
    <source>
        <strain evidence="3">C18/9</strain>
    </source>
</reference>
<proteinExistence type="predicted"/>
<sequence>MIRFMNECFLIILIAYPILFLANLYLHVAHITLTLLLGLTAASTLVVSAAVELVLVLWGCTEEEDASCDSEKEALSSEDKPIPGLV</sequence>
<keyword evidence="1" id="KW-0472">Membrane</keyword>
<name>A0A284S199_ARMOS</name>
<accession>A0A284S199</accession>
<dbReference type="Proteomes" id="UP000219338">
    <property type="component" value="Unassembled WGS sequence"/>
</dbReference>
<keyword evidence="1" id="KW-0812">Transmembrane</keyword>
<dbReference type="OrthoDB" id="3040584at2759"/>